<dbReference type="EMBL" id="NIOJ01000017">
    <property type="protein sequence ID" value="PNT99582.1"/>
    <property type="molecule type" value="Genomic_DNA"/>
</dbReference>
<dbReference type="InterPro" id="IPR018060">
    <property type="entry name" value="HTH_AraC"/>
</dbReference>
<feature type="domain" description="HTH araC/xylS-type" evidence="4">
    <location>
        <begin position="161"/>
        <end position="259"/>
    </location>
</feature>
<keyword evidence="2" id="KW-0238">DNA-binding</keyword>
<keyword evidence="6" id="KW-1185">Reference proteome</keyword>
<reference evidence="5 6" key="1">
    <citation type="submission" date="2017-06" db="EMBL/GenBank/DDBJ databases">
        <title>Investigating the central metabolism of Clostridium thermosuccinogenes.</title>
        <authorList>
            <person name="Koendjbiharie J.G."/>
            <person name="van Kranenburg R."/>
        </authorList>
    </citation>
    <scope>NUCLEOTIDE SEQUENCE [LARGE SCALE GENOMIC DNA]</scope>
    <source>
        <strain evidence="5 6">DSM 5806</strain>
    </source>
</reference>
<keyword evidence="1" id="KW-0805">Transcription regulation</keyword>
<dbReference type="InterPro" id="IPR009057">
    <property type="entry name" value="Homeodomain-like_sf"/>
</dbReference>
<evidence type="ECO:0000256" key="2">
    <source>
        <dbReference type="ARBA" id="ARBA00023125"/>
    </source>
</evidence>
<dbReference type="Gene3D" id="1.10.10.60">
    <property type="entry name" value="Homeodomain-like"/>
    <property type="match status" value="1"/>
</dbReference>
<evidence type="ECO:0000259" key="4">
    <source>
        <dbReference type="PROSITE" id="PS01124"/>
    </source>
</evidence>
<organism evidence="5 6">
    <name type="scientific">Clostridium thermosuccinogenes</name>
    <dbReference type="NCBI Taxonomy" id="84032"/>
    <lineage>
        <taxon>Bacteria</taxon>
        <taxon>Bacillati</taxon>
        <taxon>Bacillota</taxon>
        <taxon>Clostridia</taxon>
        <taxon>Eubacteriales</taxon>
        <taxon>Clostridiaceae</taxon>
        <taxon>Clostridium</taxon>
    </lineage>
</organism>
<keyword evidence="3" id="KW-0804">Transcription</keyword>
<dbReference type="CDD" id="cd02208">
    <property type="entry name" value="cupin_RmlC-like"/>
    <property type="match status" value="1"/>
</dbReference>
<comment type="caution">
    <text evidence="5">The sequence shown here is derived from an EMBL/GenBank/DDBJ whole genome shotgun (WGS) entry which is preliminary data.</text>
</comment>
<dbReference type="PANTHER" id="PTHR43280">
    <property type="entry name" value="ARAC-FAMILY TRANSCRIPTIONAL REGULATOR"/>
    <property type="match status" value="1"/>
</dbReference>
<dbReference type="InterPro" id="IPR037923">
    <property type="entry name" value="HTH-like"/>
</dbReference>
<protein>
    <recommendedName>
        <fullName evidence="4">HTH araC/xylS-type domain-containing protein</fullName>
    </recommendedName>
</protein>
<evidence type="ECO:0000313" key="6">
    <source>
        <dbReference type="Proteomes" id="UP000236151"/>
    </source>
</evidence>
<dbReference type="SMART" id="SM00342">
    <property type="entry name" value="HTH_ARAC"/>
    <property type="match status" value="1"/>
</dbReference>
<dbReference type="GO" id="GO:0043565">
    <property type="term" value="F:sequence-specific DNA binding"/>
    <property type="evidence" value="ECO:0007669"/>
    <property type="project" value="InterPro"/>
</dbReference>
<dbReference type="Gene3D" id="2.60.120.10">
    <property type="entry name" value="Jelly Rolls"/>
    <property type="match status" value="1"/>
</dbReference>
<dbReference type="PROSITE" id="PS01124">
    <property type="entry name" value="HTH_ARAC_FAMILY_2"/>
    <property type="match status" value="1"/>
</dbReference>
<accession>A0A2K2F6H1</accession>
<gene>
    <name evidence="5" type="ORF">CDQ84_08145</name>
</gene>
<dbReference type="InterPro" id="IPR014710">
    <property type="entry name" value="RmlC-like_jellyroll"/>
</dbReference>
<proteinExistence type="predicted"/>
<dbReference type="KEGG" id="cthd:CDO33_09385"/>
<dbReference type="SUPFAM" id="SSF51215">
    <property type="entry name" value="Regulatory protein AraC"/>
    <property type="match status" value="1"/>
</dbReference>
<dbReference type="AlphaFoldDB" id="A0A2K2F6H1"/>
<dbReference type="Pfam" id="PF02311">
    <property type="entry name" value="AraC_binding"/>
    <property type="match status" value="1"/>
</dbReference>
<dbReference type="Proteomes" id="UP000236151">
    <property type="component" value="Unassembled WGS sequence"/>
</dbReference>
<dbReference type="SUPFAM" id="SSF46689">
    <property type="entry name" value="Homeodomain-like"/>
    <property type="match status" value="1"/>
</dbReference>
<dbReference type="InterPro" id="IPR003313">
    <property type="entry name" value="AraC-bd"/>
</dbReference>
<dbReference type="Pfam" id="PF12833">
    <property type="entry name" value="HTH_18"/>
    <property type="match status" value="1"/>
</dbReference>
<dbReference type="OrthoDB" id="2329780at2"/>
<evidence type="ECO:0000256" key="1">
    <source>
        <dbReference type="ARBA" id="ARBA00023015"/>
    </source>
</evidence>
<name>A0A2K2F6H1_9CLOT</name>
<dbReference type="GO" id="GO:0003700">
    <property type="term" value="F:DNA-binding transcription factor activity"/>
    <property type="evidence" value="ECO:0007669"/>
    <property type="project" value="InterPro"/>
</dbReference>
<sequence length="265" mass="30476">MIHDGDWHINRHTHSSYEFHFIASGGCSVVLDDGEFEAKEGEFYLTAPGVFHEQRSIGDGKMVEYCINCDINLTDDAPSEEKFILEILRDTPCRSFKDAHGSIELFNRALEEAYYQHAGYYTNIKSLATMIITAASRAMSESVPIRYSVPLKNRKSDYRIEQIEKFIDDNISNAITVGDVAKYMHLSEKQVLRIVREAKGTSVKDLIVKSKFQKARELLRETDLSLKQISDMLGFSSEYYFNQFFKREEGYPPGCFRYNTQKPNV</sequence>
<dbReference type="PANTHER" id="PTHR43280:SF28">
    <property type="entry name" value="HTH-TYPE TRANSCRIPTIONAL ACTIVATOR RHAS"/>
    <property type="match status" value="1"/>
</dbReference>
<evidence type="ECO:0000313" key="5">
    <source>
        <dbReference type="EMBL" id="PNT99582.1"/>
    </source>
</evidence>
<evidence type="ECO:0000256" key="3">
    <source>
        <dbReference type="ARBA" id="ARBA00023163"/>
    </source>
</evidence>